<dbReference type="InterPro" id="IPR050327">
    <property type="entry name" value="Proton-linked_MCT"/>
</dbReference>
<dbReference type="Gene3D" id="1.20.1250.20">
    <property type="entry name" value="MFS general substrate transporter like domains"/>
    <property type="match status" value="2"/>
</dbReference>
<dbReference type="GO" id="GO:0022857">
    <property type="term" value="F:transmembrane transporter activity"/>
    <property type="evidence" value="ECO:0007669"/>
    <property type="project" value="InterPro"/>
</dbReference>
<dbReference type="AlphaFoldDB" id="A0A8T9BD77"/>
<accession>A0A8T9BD77</accession>
<dbReference type="SUPFAM" id="SSF103473">
    <property type="entry name" value="MFS general substrate transporter"/>
    <property type="match status" value="1"/>
</dbReference>
<feature type="transmembrane region" description="Helical" evidence="4">
    <location>
        <begin position="299"/>
        <end position="316"/>
    </location>
</feature>
<feature type="transmembrane region" description="Helical" evidence="4">
    <location>
        <begin position="153"/>
        <end position="177"/>
    </location>
</feature>
<feature type="transmembrane region" description="Helical" evidence="4">
    <location>
        <begin position="129"/>
        <end position="147"/>
    </location>
</feature>
<gene>
    <name evidence="6" type="primary">apdF_14</name>
    <name evidence="6" type="ORF">LARI1_G003454</name>
</gene>
<dbReference type="InterPro" id="IPR011701">
    <property type="entry name" value="MFS"/>
</dbReference>
<evidence type="ECO:0000256" key="1">
    <source>
        <dbReference type="ARBA" id="ARBA00004141"/>
    </source>
</evidence>
<evidence type="ECO:0000256" key="4">
    <source>
        <dbReference type="SAM" id="Phobius"/>
    </source>
</evidence>
<dbReference type="Pfam" id="PF07690">
    <property type="entry name" value="MFS_1"/>
    <property type="match status" value="1"/>
</dbReference>
<dbReference type="PANTHER" id="PTHR11360:SF234">
    <property type="entry name" value="MFS-TYPE TRANSPORTER DBAD-RELATED"/>
    <property type="match status" value="1"/>
</dbReference>
<feature type="transmembrane region" description="Helical" evidence="4">
    <location>
        <begin position="358"/>
        <end position="379"/>
    </location>
</feature>
<evidence type="ECO:0000313" key="6">
    <source>
        <dbReference type="EMBL" id="TVY17341.1"/>
    </source>
</evidence>
<reference evidence="6 7" key="1">
    <citation type="submission" date="2018-05" db="EMBL/GenBank/DDBJ databases">
        <title>Whole genome sequencing for identification of molecular markers to develop diagnostic detection tools for the regulated plant pathogen Lachnellula willkommii.</title>
        <authorList>
            <person name="Giroux E."/>
            <person name="Bilodeau G."/>
        </authorList>
    </citation>
    <scope>NUCLEOTIDE SEQUENCE [LARGE SCALE GENOMIC DNA]</scope>
    <source>
        <strain evidence="6 7">CBS 203.66</strain>
    </source>
</reference>
<dbReference type="InterPro" id="IPR036259">
    <property type="entry name" value="MFS_trans_sf"/>
</dbReference>
<comment type="subcellular location">
    <subcellularLocation>
        <location evidence="1">Membrane</location>
        <topology evidence="1">Multi-pass membrane protein</topology>
    </subcellularLocation>
</comment>
<evidence type="ECO:0000256" key="3">
    <source>
        <dbReference type="SAM" id="MobiDB-lite"/>
    </source>
</evidence>
<dbReference type="PANTHER" id="PTHR11360">
    <property type="entry name" value="MONOCARBOXYLATE TRANSPORTER"/>
    <property type="match status" value="1"/>
</dbReference>
<proteinExistence type="inferred from homology"/>
<name>A0A8T9BD77_9HELO</name>
<protein>
    <submittedName>
        <fullName evidence="6">Aspyridones efflux protein apdF</fullName>
    </submittedName>
</protein>
<comment type="similarity">
    <text evidence="2">Belongs to the major facilitator superfamily. Monocarboxylate porter (TC 2.A.1.13) family.</text>
</comment>
<dbReference type="GO" id="GO:0016020">
    <property type="term" value="C:membrane"/>
    <property type="evidence" value="ECO:0007669"/>
    <property type="project" value="UniProtKB-SubCell"/>
</dbReference>
<keyword evidence="4" id="KW-0812">Transmembrane</keyword>
<feature type="transmembrane region" description="Helical" evidence="4">
    <location>
        <begin position="418"/>
        <end position="443"/>
    </location>
</feature>
<dbReference type="Proteomes" id="UP000469559">
    <property type="component" value="Unassembled WGS sequence"/>
</dbReference>
<feature type="transmembrane region" description="Helical" evidence="4">
    <location>
        <begin position="189"/>
        <end position="209"/>
    </location>
</feature>
<evidence type="ECO:0000313" key="7">
    <source>
        <dbReference type="Proteomes" id="UP000469559"/>
    </source>
</evidence>
<comment type="caution">
    <text evidence="6">The sequence shown here is derived from an EMBL/GenBank/DDBJ whole genome shotgun (WGS) entry which is preliminary data.</text>
</comment>
<evidence type="ECO:0000259" key="5">
    <source>
        <dbReference type="PROSITE" id="PS50850"/>
    </source>
</evidence>
<organism evidence="6 7">
    <name type="scientific">Lachnellula arida</name>
    <dbReference type="NCBI Taxonomy" id="1316785"/>
    <lineage>
        <taxon>Eukaryota</taxon>
        <taxon>Fungi</taxon>
        <taxon>Dikarya</taxon>
        <taxon>Ascomycota</taxon>
        <taxon>Pezizomycotina</taxon>
        <taxon>Leotiomycetes</taxon>
        <taxon>Helotiales</taxon>
        <taxon>Lachnaceae</taxon>
        <taxon>Lachnellula</taxon>
    </lineage>
</organism>
<keyword evidence="7" id="KW-1185">Reference proteome</keyword>
<keyword evidence="4" id="KW-1133">Transmembrane helix</keyword>
<feature type="transmembrane region" description="Helical" evidence="4">
    <location>
        <begin position="102"/>
        <end position="122"/>
    </location>
</feature>
<dbReference type="PROSITE" id="PS50850">
    <property type="entry name" value="MFS"/>
    <property type="match status" value="1"/>
</dbReference>
<evidence type="ECO:0000256" key="2">
    <source>
        <dbReference type="ARBA" id="ARBA00006727"/>
    </source>
</evidence>
<feature type="domain" description="Major facilitator superfamily (MFS) profile" evidence="5">
    <location>
        <begin position="61"/>
        <end position="444"/>
    </location>
</feature>
<feature type="region of interest" description="Disordered" evidence="3">
    <location>
        <begin position="1"/>
        <end position="33"/>
    </location>
</feature>
<sequence length="453" mass="48608">MAKSREIVEPQANNEAVSAGRGDDFANDPMTLPAQQDSSALKAALKPPESHVSSIPNGGLRAWLQVPGSFFLVFNTWGIVNSFGVFQTYYSLHLLSDHTPSQISWIGSTQAFLLLLLGVVTGPLFDAGYFYPLLWTGSFLCTFGMMMTSISTAYWHFILAQGICVGVGAGCLLIPSVALIPSYFTTKKAIAQGFAASGSSVGGIVFPIVFERLQPRIGFPWTVRVFGFIMVATLSLSLAIMRVRVPPGKLRKLLDFAAFRDISYVFFTAAMFFGFMGIYVPFFYLPLYCLTIPGFPTSLAFYIIAIVNASSTFGRILPNRLADKIGPLNVMVPCVAVATILVWCWIPDNGVGGVVTFGVLYGFFSGCFISLPPTALVTLSPSLDVIGARMGMVFTISGFGLLIGNPVAGAILNPDGGSFLGLQIWCGVTVTTSLLCLCVARIAKSGLSFTKII</sequence>
<feature type="transmembrane region" description="Helical" evidence="4">
    <location>
        <begin position="262"/>
        <end position="287"/>
    </location>
</feature>
<feature type="transmembrane region" description="Helical" evidence="4">
    <location>
        <begin position="221"/>
        <end position="241"/>
    </location>
</feature>
<feature type="transmembrane region" description="Helical" evidence="4">
    <location>
        <begin position="391"/>
        <end position="412"/>
    </location>
</feature>
<feature type="transmembrane region" description="Helical" evidence="4">
    <location>
        <begin position="328"/>
        <end position="346"/>
    </location>
</feature>
<feature type="transmembrane region" description="Helical" evidence="4">
    <location>
        <begin position="70"/>
        <end position="90"/>
    </location>
</feature>
<dbReference type="InterPro" id="IPR020846">
    <property type="entry name" value="MFS_dom"/>
</dbReference>
<keyword evidence="4" id="KW-0472">Membrane</keyword>
<dbReference type="OrthoDB" id="6509908at2759"/>
<dbReference type="EMBL" id="QGMF01000265">
    <property type="protein sequence ID" value="TVY17341.1"/>
    <property type="molecule type" value="Genomic_DNA"/>
</dbReference>